<keyword evidence="5 7" id="KW-0949">S-adenosyl-L-methionine</keyword>
<keyword evidence="6 7" id="KW-0694">RNA-binding</keyword>
<organism evidence="11 12">
    <name type="scientific">Parenemella sanctibonifatiensis</name>
    <dbReference type="NCBI Taxonomy" id="2016505"/>
    <lineage>
        <taxon>Bacteria</taxon>
        <taxon>Bacillati</taxon>
        <taxon>Actinomycetota</taxon>
        <taxon>Actinomycetes</taxon>
        <taxon>Propionibacteriales</taxon>
        <taxon>Propionibacteriaceae</taxon>
        <taxon>Parenemella</taxon>
    </lineage>
</organism>
<dbReference type="EMBL" id="NMVJ01000001">
    <property type="protein sequence ID" value="OYN92356.1"/>
    <property type="molecule type" value="Genomic_DNA"/>
</dbReference>
<dbReference type="NCBIfam" id="TIGR00755">
    <property type="entry name" value="ksgA"/>
    <property type="match status" value="1"/>
</dbReference>
<evidence type="ECO:0000256" key="8">
    <source>
        <dbReference type="PROSITE-ProRule" id="PRU01026"/>
    </source>
</evidence>
<dbReference type="GO" id="GO:0003723">
    <property type="term" value="F:RNA binding"/>
    <property type="evidence" value="ECO:0007669"/>
    <property type="project" value="UniProtKB-UniRule"/>
</dbReference>
<dbReference type="SUPFAM" id="SSF53335">
    <property type="entry name" value="S-adenosyl-L-methionine-dependent methyltransferases"/>
    <property type="match status" value="1"/>
</dbReference>
<dbReference type="SMART" id="SM00650">
    <property type="entry name" value="rADc"/>
    <property type="match status" value="1"/>
</dbReference>
<feature type="binding site" evidence="7 8">
    <location>
        <position position="30"/>
    </location>
    <ligand>
        <name>S-adenosyl-L-methionine</name>
        <dbReference type="ChEBI" id="CHEBI:59789"/>
    </ligand>
</feature>
<dbReference type="Gene3D" id="1.10.8.100">
    <property type="entry name" value="Ribosomal RNA adenine dimethylase-like, domain 2"/>
    <property type="match status" value="1"/>
</dbReference>
<dbReference type="Pfam" id="PF00398">
    <property type="entry name" value="RrnaAD"/>
    <property type="match status" value="1"/>
</dbReference>
<name>A0A255ELG4_9ACTN</name>
<sequence>MTRLLDPRRLRIIAEEIGLRPTKTRGQNFVTDANTVRKIVSLAEVEADDVVAEVGPGLGSLTLGLLDAVAHVHAVEIEPVLAARLPRTVAEQDGDPARLTVTEADALQLTAFPDPQPVRVVANLPYNVAVPVLLHLFALMAPADGAVGLRGGLVMVQSEVADRMVAAPGSRTYGIPTVKLAWYASVARVGNVAPQVFWPVPRVDSGLVRLTGHPAPTSQVSRVKVFRVIDAAFSQRRKMLRGALAGICGGSEQATAVLEAAGVDPQARGERLELAEFIAVAESLERITPARLEPDRLEPDRLEPNRLEPDHSNESGESPAQH</sequence>
<dbReference type="InterPro" id="IPR029063">
    <property type="entry name" value="SAM-dependent_MTases_sf"/>
</dbReference>
<evidence type="ECO:0000256" key="6">
    <source>
        <dbReference type="ARBA" id="ARBA00022884"/>
    </source>
</evidence>
<feature type="binding site" evidence="7 8">
    <location>
        <position position="28"/>
    </location>
    <ligand>
        <name>S-adenosyl-L-methionine</name>
        <dbReference type="ChEBI" id="CHEBI:59789"/>
    </ligand>
</feature>
<feature type="region of interest" description="Disordered" evidence="9">
    <location>
        <begin position="289"/>
        <end position="322"/>
    </location>
</feature>
<evidence type="ECO:0000313" key="11">
    <source>
        <dbReference type="EMBL" id="OYN92356.1"/>
    </source>
</evidence>
<reference evidence="11 12" key="1">
    <citation type="submission" date="2017-07" db="EMBL/GenBank/DDBJ databases">
        <title>Draft whole genome sequences of clinical Proprionibacteriaceae strains.</title>
        <authorList>
            <person name="Bernier A.-M."/>
            <person name="Bernard K."/>
            <person name="Domingo M.-C."/>
        </authorList>
    </citation>
    <scope>NUCLEOTIDE SEQUENCE [LARGE SCALE GENOMIC DNA]</scope>
    <source>
        <strain evidence="11 12">NML 150081</strain>
    </source>
</reference>
<protein>
    <recommendedName>
        <fullName evidence="7">Ribosomal RNA small subunit methyltransferase A</fullName>
        <ecNumber evidence="7">2.1.1.182</ecNumber>
    </recommendedName>
    <alternativeName>
        <fullName evidence="7">16S rRNA (adenine(1518)-N(6)/adenine(1519)-N(6))-dimethyltransferase</fullName>
    </alternativeName>
    <alternativeName>
        <fullName evidence="7">16S rRNA dimethyladenosine transferase</fullName>
    </alternativeName>
    <alternativeName>
        <fullName evidence="7">16S rRNA dimethylase</fullName>
    </alternativeName>
    <alternativeName>
        <fullName evidence="7">S-adenosylmethionine-6-N', N'-adenosyl(rRNA) dimethyltransferase</fullName>
    </alternativeName>
</protein>
<feature type="binding site" evidence="7 8">
    <location>
        <position position="105"/>
    </location>
    <ligand>
        <name>S-adenosyl-L-methionine</name>
        <dbReference type="ChEBI" id="CHEBI:59789"/>
    </ligand>
</feature>
<dbReference type="HAMAP" id="MF_00607">
    <property type="entry name" value="16SrRNA_methyltr_A"/>
    <property type="match status" value="1"/>
</dbReference>
<feature type="compositionally biased region" description="Basic and acidic residues" evidence="9">
    <location>
        <begin position="292"/>
        <end position="314"/>
    </location>
</feature>
<keyword evidence="4 7" id="KW-0808">Transferase</keyword>
<dbReference type="EC" id="2.1.1.182" evidence="7"/>
<comment type="subcellular location">
    <subcellularLocation>
        <location evidence="7">Cytoplasm</location>
    </subcellularLocation>
</comment>
<dbReference type="InterPro" id="IPR011530">
    <property type="entry name" value="rRNA_adenine_dimethylase"/>
</dbReference>
<dbReference type="GO" id="GO:0052908">
    <property type="term" value="F:16S rRNA (adenine(1518)-N(6)/adenine(1519)-N(6))-dimethyltransferase activity"/>
    <property type="evidence" value="ECO:0007669"/>
    <property type="project" value="UniProtKB-EC"/>
</dbReference>
<dbReference type="InterPro" id="IPR020598">
    <property type="entry name" value="rRNA_Ade_methylase_Trfase_N"/>
</dbReference>
<dbReference type="AlphaFoldDB" id="A0A255ELG4"/>
<accession>A0A255ELG4</accession>
<comment type="caution">
    <text evidence="11">The sequence shown here is derived from an EMBL/GenBank/DDBJ whole genome shotgun (WGS) entry which is preliminary data.</text>
</comment>
<feature type="binding site" evidence="7 8">
    <location>
        <position position="123"/>
    </location>
    <ligand>
        <name>S-adenosyl-L-methionine</name>
        <dbReference type="ChEBI" id="CHEBI:59789"/>
    </ligand>
</feature>
<comment type="function">
    <text evidence="7">Specifically dimethylates two adjacent adenosines (A1518 and A1519) in the loop of a conserved hairpin near the 3'-end of 16S rRNA in the 30S particle. May play a critical role in biogenesis of 30S subunits.</text>
</comment>
<keyword evidence="2 7" id="KW-0698">rRNA processing</keyword>
<comment type="similarity">
    <text evidence="7">Belongs to the class I-like SAM-binding methyltransferase superfamily. rRNA adenine N(6)-methyltransferase family. RsmA subfamily.</text>
</comment>
<dbReference type="InterPro" id="IPR023165">
    <property type="entry name" value="rRNA_Ade_diMease-like_C"/>
</dbReference>
<keyword evidence="12" id="KW-1185">Reference proteome</keyword>
<proteinExistence type="inferred from homology"/>
<evidence type="ECO:0000256" key="1">
    <source>
        <dbReference type="ARBA" id="ARBA00022490"/>
    </source>
</evidence>
<dbReference type="PROSITE" id="PS51689">
    <property type="entry name" value="SAM_RNA_A_N6_MT"/>
    <property type="match status" value="1"/>
</dbReference>
<evidence type="ECO:0000256" key="4">
    <source>
        <dbReference type="ARBA" id="ARBA00022679"/>
    </source>
</evidence>
<dbReference type="OrthoDB" id="9814755at2"/>
<feature type="binding site" evidence="7 8">
    <location>
        <position position="55"/>
    </location>
    <ligand>
        <name>S-adenosyl-L-methionine</name>
        <dbReference type="ChEBI" id="CHEBI:59789"/>
    </ligand>
</feature>
<evidence type="ECO:0000259" key="10">
    <source>
        <dbReference type="SMART" id="SM00650"/>
    </source>
</evidence>
<keyword evidence="3 7" id="KW-0489">Methyltransferase</keyword>
<dbReference type="InterPro" id="IPR001737">
    <property type="entry name" value="KsgA/Erm"/>
</dbReference>
<evidence type="ECO:0000256" key="5">
    <source>
        <dbReference type="ARBA" id="ARBA00022691"/>
    </source>
</evidence>
<dbReference type="FunFam" id="3.40.50.150:FF:000023">
    <property type="entry name" value="Ribosomal RNA small subunit methyltransferase A"/>
    <property type="match status" value="1"/>
</dbReference>
<evidence type="ECO:0000256" key="3">
    <source>
        <dbReference type="ARBA" id="ARBA00022603"/>
    </source>
</evidence>
<gene>
    <name evidence="7" type="primary">rsmA</name>
    <name evidence="7" type="synonym">ksgA</name>
    <name evidence="11" type="ORF">CGZ91_02320</name>
</gene>
<evidence type="ECO:0000313" key="12">
    <source>
        <dbReference type="Proteomes" id="UP000216300"/>
    </source>
</evidence>
<dbReference type="PANTHER" id="PTHR11727">
    <property type="entry name" value="DIMETHYLADENOSINE TRANSFERASE"/>
    <property type="match status" value="1"/>
</dbReference>
<evidence type="ECO:0000256" key="9">
    <source>
        <dbReference type="SAM" id="MobiDB-lite"/>
    </source>
</evidence>
<comment type="catalytic activity">
    <reaction evidence="7">
        <text>adenosine(1518)/adenosine(1519) in 16S rRNA + 4 S-adenosyl-L-methionine = N(6)-dimethyladenosine(1518)/N(6)-dimethyladenosine(1519) in 16S rRNA + 4 S-adenosyl-L-homocysteine + 4 H(+)</text>
        <dbReference type="Rhea" id="RHEA:19609"/>
        <dbReference type="Rhea" id="RHEA-COMP:10232"/>
        <dbReference type="Rhea" id="RHEA-COMP:10233"/>
        <dbReference type="ChEBI" id="CHEBI:15378"/>
        <dbReference type="ChEBI" id="CHEBI:57856"/>
        <dbReference type="ChEBI" id="CHEBI:59789"/>
        <dbReference type="ChEBI" id="CHEBI:74411"/>
        <dbReference type="ChEBI" id="CHEBI:74493"/>
        <dbReference type="EC" id="2.1.1.182"/>
    </reaction>
</comment>
<dbReference type="GO" id="GO:0005829">
    <property type="term" value="C:cytosol"/>
    <property type="evidence" value="ECO:0007669"/>
    <property type="project" value="TreeGrafter"/>
</dbReference>
<dbReference type="PANTHER" id="PTHR11727:SF7">
    <property type="entry name" value="DIMETHYLADENOSINE TRANSFERASE-RELATED"/>
    <property type="match status" value="1"/>
</dbReference>
<evidence type="ECO:0000256" key="7">
    <source>
        <dbReference type="HAMAP-Rule" id="MF_00607"/>
    </source>
</evidence>
<feature type="domain" description="Ribosomal RNA adenine methylase transferase N-terminal" evidence="10">
    <location>
        <begin position="35"/>
        <end position="214"/>
    </location>
</feature>
<feature type="binding site" evidence="7 8">
    <location>
        <position position="76"/>
    </location>
    <ligand>
        <name>S-adenosyl-L-methionine</name>
        <dbReference type="ChEBI" id="CHEBI:59789"/>
    </ligand>
</feature>
<dbReference type="Gene3D" id="3.40.50.150">
    <property type="entry name" value="Vaccinia Virus protein VP39"/>
    <property type="match status" value="1"/>
</dbReference>
<evidence type="ECO:0000256" key="2">
    <source>
        <dbReference type="ARBA" id="ARBA00022552"/>
    </source>
</evidence>
<dbReference type="Proteomes" id="UP000216300">
    <property type="component" value="Unassembled WGS sequence"/>
</dbReference>
<keyword evidence="1 7" id="KW-0963">Cytoplasm</keyword>